<evidence type="ECO:0000256" key="3">
    <source>
        <dbReference type="ARBA" id="ARBA00022448"/>
    </source>
</evidence>
<dbReference type="GO" id="GO:0005319">
    <property type="term" value="F:lipid transporter activity"/>
    <property type="evidence" value="ECO:0007669"/>
    <property type="project" value="TreeGrafter"/>
</dbReference>
<keyword evidence="6" id="KW-0547">Nucleotide-binding</keyword>
<evidence type="ECO:0000256" key="1">
    <source>
        <dbReference type="ARBA" id="ARBA00004141"/>
    </source>
</evidence>
<evidence type="ECO:0000256" key="9">
    <source>
        <dbReference type="ARBA" id="ARBA00023136"/>
    </source>
</evidence>
<dbReference type="PANTHER" id="PTHR19229:SF36">
    <property type="entry name" value="ATP-BINDING CASSETTE SUB-FAMILY A MEMBER 2"/>
    <property type="match status" value="1"/>
</dbReference>
<organism evidence="13 14">
    <name type="scientific">Cymbomonas tetramitiformis</name>
    <dbReference type="NCBI Taxonomy" id="36881"/>
    <lineage>
        <taxon>Eukaryota</taxon>
        <taxon>Viridiplantae</taxon>
        <taxon>Chlorophyta</taxon>
        <taxon>Pyramimonadophyceae</taxon>
        <taxon>Pyramimonadales</taxon>
        <taxon>Pyramimonadaceae</taxon>
        <taxon>Cymbomonas</taxon>
    </lineage>
</organism>
<dbReference type="Gene3D" id="3.40.50.300">
    <property type="entry name" value="P-loop containing nucleotide triphosphate hydrolases"/>
    <property type="match status" value="1"/>
</dbReference>
<dbReference type="CDD" id="cd03263">
    <property type="entry name" value="ABC_subfamily_A"/>
    <property type="match status" value="1"/>
</dbReference>
<keyword evidence="7" id="KW-0067">ATP-binding</keyword>
<evidence type="ECO:0000256" key="10">
    <source>
        <dbReference type="SAM" id="MobiDB-lite"/>
    </source>
</evidence>
<evidence type="ECO:0000256" key="7">
    <source>
        <dbReference type="ARBA" id="ARBA00022840"/>
    </source>
</evidence>
<name>A0AAE0FV61_9CHLO</name>
<evidence type="ECO:0000256" key="6">
    <source>
        <dbReference type="ARBA" id="ARBA00022741"/>
    </source>
</evidence>
<dbReference type="GO" id="GO:0005524">
    <property type="term" value="F:ATP binding"/>
    <property type="evidence" value="ECO:0007669"/>
    <property type="project" value="UniProtKB-KW"/>
</dbReference>
<evidence type="ECO:0000256" key="4">
    <source>
        <dbReference type="ARBA" id="ARBA00022692"/>
    </source>
</evidence>
<keyword evidence="9 11" id="KW-0472">Membrane</keyword>
<dbReference type="Pfam" id="PF12698">
    <property type="entry name" value="ABC2_membrane_3"/>
    <property type="match status" value="1"/>
</dbReference>
<dbReference type="SUPFAM" id="SSF52540">
    <property type="entry name" value="P-loop containing nucleoside triphosphate hydrolases"/>
    <property type="match status" value="1"/>
</dbReference>
<feature type="transmembrane region" description="Helical" evidence="11">
    <location>
        <begin position="469"/>
        <end position="489"/>
    </location>
</feature>
<dbReference type="PROSITE" id="PS00211">
    <property type="entry name" value="ABC_TRANSPORTER_1"/>
    <property type="match status" value="1"/>
</dbReference>
<feature type="domain" description="ABC transporter" evidence="12">
    <location>
        <begin position="643"/>
        <end position="876"/>
    </location>
</feature>
<keyword evidence="4 11" id="KW-0812">Transmembrane</keyword>
<dbReference type="Pfam" id="PF00005">
    <property type="entry name" value="ABC_tran"/>
    <property type="match status" value="1"/>
</dbReference>
<protein>
    <recommendedName>
        <fullName evidence="12">ABC transporter domain-containing protein</fullName>
    </recommendedName>
</protein>
<sequence length="1365" mass="147842">MDEQLLSEVPGPTASSSSFDARLEYLHLERAQFGAMFRKNILLKSRGKLICGLGGYVAVFVELLLPVVFFALMCLPKALVAPHAFDTQLSQAYPLASRLWSSAFACDDLETLTRSSSHSHRPFHRIIYTPPDPTVERTVDWIAKVIACYTSPTDLLTSKSTASRLSASSSLINTSAFPGTKSFTEMKEGEGLDYSALLHLFETFPAYLLRDGGTHCRKHPECCWEPSPLDPKQGYPNPACYNMSHCWRPYRNLFLPSKSEEDAVELATAKAGNENSYYAVLVFTDTGGGDEQEPRDDGTEQLDRRFTIRMPASKVPTTLFWRPLYQIQPNHDWKCGASYWFFANLQSAAQQAMSSAHNCSTVNGCAPVMLETWVKSFPWHAYSLDLGALYASLVLRMLLIFAFISPFQSCVKAVVCEKELRLREGMALLGLREGVYWGSWFTIHFGMLAASTVLMVAVSVYPFQYSSPVVMLVFFLEFSVALVLFAYFVSTFFARARVAGTGALFIYLLSLVPGYLMPVVETYGGPGRVWACLLPPSALAVWSEVLLTLEVGEVGVTWGSLGAGITQTDPFTAQQCMQMLAVDIVLYAALTWYCDRVVPREWGTTLPWYFPFMPWYWVSSPAVHDGTAQGVEQGEEEGGAPAVRIRGLHKAFPSSSGPRLAVNDVTLDIHRGYVTGLLGHNGAGKTTLISILTGLLEPTSGTVCINGHSISSGMGAIRRSLGLCPQYDILWPEITVKEHLELFAHFKGISAGSVPALVARSVQQVALQGKLHTQAQDLSGGQRRKLSLAIAFLGEPSVVFLDEPTSGMDPCSRRFTWDVIRRNQAGRVVVLTTHFMDEADLLCTQIAIMAAGRVVANGSPLELKSRYGHGYTLTVVPRVDGEPGAAVDLEAFTAAIAGVVRAHVPECRLLGCAGREIRMQLPLAAAPCFPQMLRALEAAKPHLPLGAFGISMGTMEEVFLRVQAELAGDAGAVGDASGDGSSAVLSPSEGGSQPAGLIGAHPMEELTSDGPPFPVSTSPAAQRGVDQRRASEPIEGLRETALEEPLLAAADAVRGSWDQHEARRWPGEEGSGGGEGGALREATMLQQMYALVVKRALNSARDRLAVLTQLVAPVAFALLALVVARVSQEALAPPARTLTRDWAMGGQSIPYGNASALDAHFAFADPVTWDPLGARTEYVADVAVDVALSQLNASRLDIAGECAQCDLTLYNLQLLQQGLGNLEDYHAHCPRRCAAPSSMEDALLRSWDDNSIQYAAVYVGTGLEHPHPTNITVRSKKLEPQLQSVVDAGFLTQLPPAETATVLVNDSSYHALPAALAELHSAAAVSGGLRFTVTSHPLPLQADDSKSRDIRALGDFLLTICMSMS</sequence>
<dbReference type="GO" id="GO:0140359">
    <property type="term" value="F:ABC-type transporter activity"/>
    <property type="evidence" value="ECO:0007669"/>
    <property type="project" value="InterPro"/>
</dbReference>
<feature type="non-terminal residue" evidence="13">
    <location>
        <position position="1365"/>
    </location>
</feature>
<evidence type="ECO:0000256" key="5">
    <source>
        <dbReference type="ARBA" id="ARBA00022737"/>
    </source>
</evidence>
<keyword evidence="5" id="KW-0677">Repeat</keyword>
<proteinExistence type="inferred from homology"/>
<dbReference type="InterPro" id="IPR003593">
    <property type="entry name" value="AAA+_ATPase"/>
</dbReference>
<dbReference type="PANTHER" id="PTHR19229">
    <property type="entry name" value="ATP-BINDING CASSETTE TRANSPORTER SUBFAMILY A ABCA"/>
    <property type="match status" value="1"/>
</dbReference>
<dbReference type="GO" id="GO:0016020">
    <property type="term" value="C:membrane"/>
    <property type="evidence" value="ECO:0007669"/>
    <property type="project" value="UniProtKB-SubCell"/>
</dbReference>
<evidence type="ECO:0000313" key="13">
    <source>
        <dbReference type="EMBL" id="KAK3266228.1"/>
    </source>
</evidence>
<dbReference type="PROSITE" id="PS50893">
    <property type="entry name" value="ABC_TRANSPORTER_2"/>
    <property type="match status" value="1"/>
</dbReference>
<comment type="similarity">
    <text evidence="2">Belongs to the ABC transporter superfamily. ABCA family. CPR flippase (TC 3.A.1.211) subfamily.</text>
</comment>
<comment type="caution">
    <text evidence="13">The sequence shown here is derived from an EMBL/GenBank/DDBJ whole genome shotgun (WGS) entry which is preliminary data.</text>
</comment>
<dbReference type="InterPro" id="IPR027417">
    <property type="entry name" value="P-loop_NTPase"/>
</dbReference>
<dbReference type="SMART" id="SM00382">
    <property type="entry name" value="AAA"/>
    <property type="match status" value="1"/>
</dbReference>
<dbReference type="GO" id="GO:0016887">
    <property type="term" value="F:ATP hydrolysis activity"/>
    <property type="evidence" value="ECO:0007669"/>
    <property type="project" value="InterPro"/>
</dbReference>
<feature type="region of interest" description="Disordered" evidence="10">
    <location>
        <begin position="973"/>
        <end position="997"/>
    </location>
</feature>
<keyword evidence="14" id="KW-1185">Reference proteome</keyword>
<gene>
    <name evidence="13" type="ORF">CYMTET_25133</name>
</gene>
<dbReference type="InterPro" id="IPR017871">
    <property type="entry name" value="ABC_transporter-like_CS"/>
</dbReference>
<feature type="transmembrane region" description="Helical" evidence="11">
    <location>
        <begin position="496"/>
        <end position="516"/>
    </location>
</feature>
<dbReference type="InterPro" id="IPR003439">
    <property type="entry name" value="ABC_transporter-like_ATP-bd"/>
</dbReference>
<keyword evidence="3" id="KW-0813">Transport</keyword>
<dbReference type="InterPro" id="IPR013525">
    <property type="entry name" value="ABC2_TM"/>
</dbReference>
<feature type="transmembrane region" description="Helical" evidence="11">
    <location>
        <begin position="49"/>
        <end position="73"/>
    </location>
</feature>
<evidence type="ECO:0000259" key="12">
    <source>
        <dbReference type="PROSITE" id="PS50893"/>
    </source>
</evidence>
<dbReference type="FunFam" id="3.40.50.300:FF:000933">
    <property type="entry name" value="ABC transporter A family member 7"/>
    <property type="match status" value="1"/>
</dbReference>
<evidence type="ECO:0000256" key="2">
    <source>
        <dbReference type="ARBA" id="ARBA00008526"/>
    </source>
</evidence>
<feature type="transmembrane region" description="Helical" evidence="11">
    <location>
        <begin position="435"/>
        <end position="463"/>
    </location>
</feature>
<feature type="transmembrane region" description="Helical" evidence="11">
    <location>
        <begin position="393"/>
        <end position="415"/>
    </location>
</feature>
<dbReference type="EMBL" id="LGRX02013328">
    <property type="protein sequence ID" value="KAK3266228.1"/>
    <property type="molecule type" value="Genomic_DNA"/>
</dbReference>
<evidence type="ECO:0000313" key="14">
    <source>
        <dbReference type="Proteomes" id="UP001190700"/>
    </source>
</evidence>
<feature type="compositionally biased region" description="Low complexity" evidence="10">
    <location>
        <begin position="973"/>
        <end position="984"/>
    </location>
</feature>
<dbReference type="InterPro" id="IPR026082">
    <property type="entry name" value="ABCA"/>
</dbReference>
<evidence type="ECO:0000256" key="8">
    <source>
        <dbReference type="ARBA" id="ARBA00022989"/>
    </source>
</evidence>
<dbReference type="Proteomes" id="UP001190700">
    <property type="component" value="Unassembled WGS sequence"/>
</dbReference>
<accession>A0AAE0FV61</accession>
<reference evidence="13 14" key="1">
    <citation type="journal article" date="2015" name="Genome Biol. Evol.">
        <title>Comparative Genomics of a Bacterivorous Green Alga Reveals Evolutionary Causalities and Consequences of Phago-Mixotrophic Mode of Nutrition.</title>
        <authorList>
            <person name="Burns J.A."/>
            <person name="Paasch A."/>
            <person name="Narechania A."/>
            <person name="Kim E."/>
        </authorList>
    </citation>
    <scope>NUCLEOTIDE SEQUENCE [LARGE SCALE GENOMIC DNA]</scope>
    <source>
        <strain evidence="13 14">PLY_AMNH</strain>
    </source>
</reference>
<comment type="subcellular location">
    <subcellularLocation>
        <location evidence="1">Membrane</location>
        <topology evidence="1">Multi-pass membrane protein</topology>
    </subcellularLocation>
</comment>
<evidence type="ECO:0000256" key="11">
    <source>
        <dbReference type="SAM" id="Phobius"/>
    </source>
</evidence>
<keyword evidence="8 11" id="KW-1133">Transmembrane helix</keyword>